<dbReference type="Pfam" id="PF00027">
    <property type="entry name" value="cNMP_binding"/>
    <property type="match status" value="1"/>
</dbReference>
<evidence type="ECO:0000259" key="1">
    <source>
        <dbReference type="PROSITE" id="PS50042"/>
    </source>
</evidence>
<evidence type="ECO:0000313" key="2">
    <source>
        <dbReference type="EMBL" id="EMT35182.1"/>
    </source>
</evidence>
<dbReference type="SMART" id="SM00100">
    <property type="entry name" value="cNMP"/>
    <property type="match status" value="1"/>
</dbReference>
<dbReference type="Gene3D" id="2.60.120.10">
    <property type="entry name" value="Jelly Rolls"/>
    <property type="match status" value="1"/>
</dbReference>
<protein>
    <recommendedName>
        <fullName evidence="1">Cyclic nucleotide-binding domain-containing protein</fullName>
    </recommendedName>
</protein>
<dbReference type="InterPro" id="IPR014710">
    <property type="entry name" value="RmlC-like_jellyroll"/>
</dbReference>
<reference evidence="3" key="2">
    <citation type="submission" date="2013-04" db="EMBL/GenBank/DDBJ databases">
        <title>Non-Mycobacterium tuberculosis sensu stricto in a globally representative population.</title>
        <authorList>
            <person name="Stone M.J."/>
            <person name="Brown T.J."/>
            <person name="Drobniewski F.A."/>
        </authorList>
    </citation>
    <scope>NUCLEOTIDE SEQUENCE [LARGE SCALE GENOMIC DNA]</scope>
    <source>
        <strain evidence="3">112400015</strain>
    </source>
</reference>
<dbReference type="SUPFAM" id="SSF51206">
    <property type="entry name" value="cAMP-binding domain-like"/>
    <property type="match status" value="1"/>
</dbReference>
<sequence>MTTARRRPKRRGTDARTALRNVPILADIDDEQLERLATTVERRHVPANQWLFHAGEPADSIYIVDSGRFVAVAPEGHVFAEMASGDSIGDLGVIAGAARSAGVRALRDGVVWR</sequence>
<reference evidence="2 3" key="1">
    <citation type="submission" date="2013-03" db="EMBL/GenBank/DDBJ databases">
        <authorList>
            <person name="Casali N."/>
            <person name="Drobniewski F.A."/>
        </authorList>
    </citation>
    <scope>NUCLEOTIDE SEQUENCE [LARGE SCALE GENOMIC DNA]</scope>
    <source>
        <strain evidence="2 3">112400015</strain>
    </source>
</reference>
<dbReference type="InterPro" id="IPR018490">
    <property type="entry name" value="cNMP-bd_dom_sf"/>
</dbReference>
<accession>A0A829C2Z5</accession>
<dbReference type="AlphaFoldDB" id="A0A829C2Z5"/>
<feature type="domain" description="Cyclic nucleotide-binding" evidence="1">
    <location>
        <begin position="24"/>
        <end position="113"/>
    </location>
</feature>
<dbReference type="InterPro" id="IPR000595">
    <property type="entry name" value="cNMP-bd_dom"/>
</dbReference>
<comment type="caution">
    <text evidence="2">The sequence shown here is derived from an EMBL/GenBank/DDBJ whole genome shotgun (WGS) entry which is preliminary data.</text>
</comment>
<proteinExistence type="predicted"/>
<dbReference type="EMBL" id="APKD01000051">
    <property type="protein sequence ID" value="EMT35182.1"/>
    <property type="molecule type" value="Genomic_DNA"/>
</dbReference>
<dbReference type="Proteomes" id="UP000012070">
    <property type="component" value="Unassembled WGS sequence"/>
</dbReference>
<dbReference type="CDD" id="cd00038">
    <property type="entry name" value="CAP_ED"/>
    <property type="match status" value="1"/>
</dbReference>
<dbReference type="PROSITE" id="PS50042">
    <property type="entry name" value="CNMP_BINDING_3"/>
    <property type="match status" value="1"/>
</dbReference>
<gene>
    <name evidence="2" type="ORF">MORY_13809</name>
</gene>
<organism evidence="2 3">
    <name type="scientific">Mycobacterium orygis 112400015</name>
    <dbReference type="NCBI Taxonomy" id="1305739"/>
    <lineage>
        <taxon>Bacteria</taxon>
        <taxon>Bacillati</taxon>
        <taxon>Actinomycetota</taxon>
        <taxon>Actinomycetes</taxon>
        <taxon>Mycobacteriales</taxon>
        <taxon>Mycobacteriaceae</taxon>
        <taxon>Mycobacterium</taxon>
        <taxon>Mycobacterium tuberculosis complex</taxon>
    </lineage>
</organism>
<evidence type="ECO:0000313" key="3">
    <source>
        <dbReference type="Proteomes" id="UP000012070"/>
    </source>
</evidence>
<name>A0A829C2Z5_9MYCO</name>